<dbReference type="EMBL" id="CCRF01000101">
    <property type="protein sequence ID" value="CEE03107.1"/>
    <property type="molecule type" value="Genomic_DNA"/>
</dbReference>
<accession>A0A090IZB9</accession>
<dbReference type="SUPFAM" id="SSF53850">
    <property type="entry name" value="Periplasmic binding protein-like II"/>
    <property type="match status" value="1"/>
</dbReference>
<evidence type="ECO:0000256" key="4">
    <source>
        <dbReference type="ARBA" id="ARBA00022729"/>
    </source>
</evidence>
<dbReference type="Gene3D" id="3.10.105.10">
    <property type="entry name" value="Dipeptide-binding Protein, Domain 3"/>
    <property type="match status" value="1"/>
</dbReference>
<evidence type="ECO:0000259" key="6">
    <source>
        <dbReference type="Pfam" id="PF00496"/>
    </source>
</evidence>
<keyword evidence="4 5" id="KW-0732">Signal</keyword>
<evidence type="ECO:0000313" key="7">
    <source>
        <dbReference type="EMBL" id="CEE03107.1"/>
    </source>
</evidence>
<reference evidence="7 8" key="1">
    <citation type="submission" date="2014-07" db="EMBL/GenBank/DDBJ databases">
        <authorList>
            <person name="Wibberg Daniel"/>
        </authorList>
    </citation>
    <scope>NUCLEOTIDE SEQUENCE [LARGE SCALE GENOMIC DNA]</scope>
</reference>
<dbReference type="CDD" id="cd08499">
    <property type="entry name" value="PBP2_Ylib_like"/>
    <property type="match status" value="1"/>
</dbReference>
<evidence type="ECO:0000256" key="1">
    <source>
        <dbReference type="ARBA" id="ARBA00004193"/>
    </source>
</evidence>
<dbReference type="PIRSF" id="PIRSF002741">
    <property type="entry name" value="MppA"/>
    <property type="match status" value="1"/>
</dbReference>
<organism evidence="7 8">
    <name type="scientific">Caldibacillus thermoamylovorans</name>
    <dbReference type="NCBI Taxonomy" id="35841"/>
    <lineage>
        <taxon>Bacteria</taxon>
        <taxon>Bacillati</taxon>
        <taxon>Bacillota</taxon>
        <taxon>Bacilli</taxon>
        <taxon>Bacillales</taxon>
        <taxon>Bacillaceae</taxon>
        <taxon>Caldibacillus</taxon>
    </lineage>
</organism>
<evidence type="ECO:0000256" key="3">
    <source>
        <dbReference type="ARBA" id="ARBA00022448"/>
    </source>
</evidence>
<dbReference type="GO" id="GO:0015833">
    <property type="term" value="P:peptide transport"/>
    <property type="evidence" value="ECO:0007669"/>
    <property type="project" value="TreeGrafter"/>
</dbReference>
<feature type="domain" description="Solute-binding protein family 5" evidence="6">
    <location>
        <begin position="84"/>
        <end position="435"/>
    </location>
</feature>
<keyword evidence="3" id="KW-0813">Transport</keyword>
<dbReference type="GO" id="GO:0043190">
    <property type="term" value="C:ATP-binding cassette (ABC) transporter complex"/>
    <property type="evidence" value="ECO:0007669"/>
    <property type="project" value="InterPro"/>
</dbReference>
<comment type="subcellular location">
    <subcellularLocation>
        <location evidence="1">Cell membrane</location>
        <topology evidence="1">Lipid-anchor</topology>
    </subcellularLocation>
</comment>
<evidence type="ECO:0000256" key="5">
    <source>
        <dbReference type="SAM" id="SignalP"/>
    </source>
</evidence>
<dbReference type="InterPro" id="IPR030678">
    <property type="entry name" value="Peptide/Ni-bd"/>
</dbReference>
<protein>
    <submittedName>
        <fullName evidence="7">Solute-binding family 5 protein</fullName>
    </submittedName>
</protein>
<dbReference type="GeneID" id="92962718"/>
<proteinExistence type="inferred from homology"/>
<dbReference type="PANTHER" id="PTHR30290:SF9">
    <property type="entry name" value="OLIGOPEPTIDE-BINDING PROTEIN APPA"/>
    <property type="match status" value="1"/>
</dbReference>
<dbReference type="InterPro" id="IPR000914">
    <property type="entry name" value="SBP_5_dom"/>
</dbReference>
<evidence type="ECO:0000256" key="2">
    <source>
        <dbReference type="ARBA" id="ARBA00005695"/>
    </source>
</evidence>
<dbReference type="InterPro" id="IPR023765">
    <property type="entry name" value="SBP_5_CS"/>
</dbReference>
<dbReference type="Gene3D" id="3.40.190.10">
    <property type="entry name" value="Periplasmic binding protein-like II"/>
    <property type="match status" value="1"/>
</dbReference>
<name>A0A090IZB9_9BACI</name>
<comment type="similarity">
    <text evidence="2">Belongs to the bacterial solute-binding protein 5 family.</text>
</comment>
<dbReference type="PANTHER" id="PTHR30290">
    <property type="entry name" value="PERIPLASMIC BINDING COMPONENT OF ABC TRANSPORTER"/>
    <property type="match status" value="1"/>
</dbReference>
<dbReference type="Gene3D" id="3.90.76.10">
    <property type="entry name" value="Dipeptide-binding Protein, Domain 1"/>
    <property type="match status" value="1"/>
</dbReference>
<dbReference type="GO" id="GO:1904680">
    <property type="term" value="F:peptide transmembrane transporter activity"/>
    <property type="evidence" value="ECO:0007669"/>
    <property type="project" value="TreeGrafter"/>
</dbReference>
<dbReference type="PROSITE" id="PS51257">
    <property type="entry name" value="PROKAR_LIPOPROTEIN"/>
    <property type="match status" value="1"/>
</dbReference>
<dbReference type="GO" id="GO:0042597">
    <property type="term" value="C:periplasmic space"/>
    <property type="evidence" value="ECO:0007669"/>
    <property type="project" value="UniProtKB-ARBA"/>
</dbReference>
<evidence type="ECO:0000313" key="8">
    <source>
        <dbReference type="Proteomes" id="UP000040576"/>
    </source>
</evidence>
<sequence length="515" mass="56477">MKKNLIKSLAILFTLSLVLAGCSGNGSNKASGSSSGGAAAQEITYASTADAAGLSPIDTNDQPSTNVIAQVYETLFTLNPKTMEPEPLLAESYENPDPNTWVIKLKKGIKFHDGTDFNAEAVKYTFEQIKDPNRAAPRASLLAPIDSIDVQDEHTVVIKTKEPYGPMLAALAHSNASIVSPTADKKGDINKNPVGTGPFKFVEWVPGDHVTLTRNDDYWKKPAKLKKVTFKVVPEASTAISMLQTGEVQFIDAIQSDLLSRVKSLKNVNLKISEGTRVSYLGFNMDKAPFNELPFRQAVAYGVDQEAYVKQLNGLGEYNESIIGPKVFGYNEKAKEAGYPYNPEKAKQIVKEHGYSSTPITILVGNTGNYMKMAEIVQSQLSEIGLKVKIESMEWGSFLDAARTGNFEMTFLGWANSTGDGSELLYPNLHSNNIGSSNNVRYNNPEFDKLVDESRSTVDQEVRKQKLNEANLMVIKDAPMIVMDHGMVSVAYDKSISGLTVDPTGLWYLYNVSRK</sequence>
<dbReference type="AlphaFoldDB" id="A0A090IZB9"/>
<dbReference type="PROSITE" id="PS01040">
    <property type="entry name" value="SBP_BACTERIAL_5"/>
    <property type="match status" value="1"/>
</dbReference>
<feature type="chain" id="PRO_5039404920" evidence="5">
    <location>
        <begin position="21"/>
        <end position="515"/>
    </location>
</feature>
<dbReference type="Pfam" id="PF00496">
    <property type="entry name" value="SBP_bac_5"/>
    <property type="match status" value="1"/>
</dbReference>
<dbReference type="RefSeq" id="WP_034773206.1">
    <property type="nucleotide sequence ID" value="NZ_CCRF01000101.1"/>
</dbReference>
<gene>
    <name evidence="7" type="ORF">BT1A1_3325</name>
</gene>
<dbReference type="InterPro" id="IPR039424">
    <property type="entry name" value="SBP_5"/>
</dbReference>
<keyword evidence="8" id="KW-1185">Reference proteome</keyword>
<feature type="signal peptide" evidence="5">
    <location>
        <begin position="1"/>
        <end position="20"/>
    </location>
</feature>
<dbReference type="Proteomes" id="UP000040576">
    <property type="component" value="Unassembled WGS sequence"/>
</dbReference>